<feature type="non-terminal residue" evidence="1">
    <location>
        <position position="123"/>
    </location>
</feature>
<gene>
    <name evidence="1" type="ORF">S12H4_61117</name>
</gene>
<name>X1VNZ5_9ZZZZ</name>
<proteinExistence type="predicted"/>
<evidence type="ECO:0000313" key="1">
    <source>
        <dbReference type="EMBL" id="GAJ18111.1"/>
    </source>
</evidence>
<dbReference type="AlphaFoldDB" id="X1VNZ5"/>
<protein>
    <submittedName>
        <fullName evidence="1">Uncharacterized protein</fullName>
    </submittedName>
</protein>
<dbReference type="EMBL" id="BARW01040457">
    <property type="protein sequence ID" value="GAJ18111.1"/>
    <property type="molecule type" value="Genomic_DNA"/>
</dbReference>
<comment type="caution">
    <text evidence="1">The sequence shown here is derived from an EMBL/GenBank/DDBJ whole genome shotgun (WGS) entry which is preliminary data.</text>
</comment>
<accession>X1VNZ5</accession>
<feature type="non-terminal residue" evidence="1">
    <location>
        <position position="1"/>
    </location>
</feature>
<organism evidence="1">
    <name type="scientific">marine sediment metagenome</name>
    <dbReference type="NCBI Taxonomy" id="412755"/>
    <lineage>
        <taxon>unclassified sequences</taxon>
        <taxon>metagenomes</taxon>
        <taxon>ecological metagenomes</taxon>
    </lineage>
</organism>
<sequence>ERPMKDTMTILKEAWEKLIPTDYQDGVLYSERDLQAAFCHHVRTLSTDRLVLFNEVPDFLGQDRPDLVVCRGGDVEAVIEFKFAPEKVKFEGDLEKLARWANAVRKAPRKIPLALDPKTVTWD</sequence>
<reference evidence="1" key="1">
    <citation type="journal article" date="2014" name="Front. Microbiol.">
        <title>High frequency of phylogenetically diverse reductive dehalogenase-homologous genes in deep subseafloor sedimentary metagenomes.</title>
        <authorList>
            <person name="Kawai M."/>
            <person name="Futagami T."/>
            <person name="Toyoda A."/>
            <person name="Takaki Y."/>
            <person name="Nishi S."/>
            <person name="Hori S."/>
            <person name="Arai W."/>
            <person name="Tsubouchi T."/>
            <person name="Morono Y."/>
            <person name="Uchiyama I."/>
            <person name="Ito T."/>
            <person name="Fujiyama A."/>
            <person name="Inagaki F."/>
            <person name="Takami H."/>
        </authorList>
    </citation>
    <scope>NUCLEOTIDE SEQUENCE</scope>
    <source>
        <strain evidence="1">Expedition CK06-06</strain>
    </source>
</reference>